<dbReference type="RefSeq" id="WP_079684007.1">
    <property type="nucleotide sequence ID" value="NZ_FUYQ01000020.1"/>
</dbReference>
<dbReference type="InterPro" id="IPR041685">
    <property type="entry name" value="AAA_GajA/Old/RecF-like"/>
</dbReference>
<evidence type="ECO:0000313" key="5">
    <source>
        <dbReference type="Proteomes" id="UP000190852"/>
    </source>
</evidence>
<dbReference type="SUPFAM" id="SSF52540">
    <property type="entry name" value="P-loop containing nucleoside triphosphate hydrolases"/>
    <property type="match status" value="1"/>
</dbReference>
<organism evidence="4 5">
    <name type="scientific">Parabacteroides chartae</name>
    <dbReference type="NCBI Taxonomy" id="1037355"/>
    <lineage>
        <taxon>Bacteria</taxon>
        <taxon>Pseudomonadati</taxon>
        <taxon>Bacteroidota</taxon>
        <taxon>Bacteroidia</taxon>
        <taxon>Bacteroidales</taxon>
        <taxon>Tannerellaceae</taxon>
        <taxon>Parabacteroides</taxon>
    </lineage>
</organism>
<sequence length="585" mass="66582">MDNILIDKIRISGFRGLNDFEMDLCMTTVLTGMNNVGKTTVLKALQLALGSKTFLSTEDFNIRKNDRSTQIIIDVRIVAVDDKGNRMGLFGENWESVFTDNIQYGPDEKAMLLLRTTILYNILKGDFDKTQFVLKEWESEQTRWQDLAVSKSKLRTESIPFYYIEAQRDVVEDMKLRTSFLGKMLSEVPKSYDEKDIEALEEMIADLNEEAVSKSEILSIIQKALSGVDTAIDHKDSSINISPFAKKIRDLNKNISIQYGENEETFTMDYHGMGTRSWSSLLTFKAFLNQSVKYSSTAENPYFPVIAIEEPEAHLHPNAQKKLYNQIKDIPGQKIISTHSPYIAACAELNEIRNLYKGADIVEYGSLDLEEILPEEQRKIKQKVINTKGEIFFSKALVLFEGETEEQALPILAEKHFGCPASELGIDFVGVGGAGSYYPFIKFANDLNIPWFIFSDGEDGPVKNMSKAVQKSKGSSFTNINNESNVFIIDLKEDFEKYIIRLNYLEDIKDYIKSVELPNCANGSHKSRKITEIDAYTSEYILNESKAHKTKFALIYAYAIYNSEKPLPPLVIALFDRIKNELRYE</sequence>
<evidence type="ECO:0000259" key="3">
    <source>
        <dbReference type="Pfam" id="PF20469"/>
    </source>
</evidence>
<feature type="domain" description="Endonuclease GajA/Old nuclease/RecF-like AAA" evidence="2">
    <location>
        <begin position="6"/>
        <end position="344"/>
    </location>
</feature>
<dbReference type="PANTHER" id="PTHR43581:SF4">
    <property type="entry name" value="ATP_GTP PHOSPHATASE"/>
    <property type="match status" value="1"/>
</dbReference>
<dbReference type="Gene3D" id="3.40.50.300">
    <property type="entry name" value="P-loop containing nucleotide triphosphate hydrolases"/>
    <property type="match status" value="1"/>
</dbReference>
<dbReference type="InterPro" id="IPR027417">
    <property type="entry name" value="P-loop_NTPase"/>
</dbReference>
<keyword evidence="5" id="KW-1185">Reference proteome</keyword>
<name>A0A1T5DQP8_9BACT</name>
<accession>A0A1T5DQP8</accession>
<keyword evidence="4" id="KW-0378">Hydrolase</keyword>
<keyword evidence="4" id="KW-0255">Endonuclease</keyword>
<reference evidence="5" key="1">
    <citation type="submission" date="2017-02" db="EMBL/GenBank/DDBJ databases">
        <authorList>
            <person name="Varghese N."/>
            <person name="Submissions S."/>
        </authorList>
    </citation>
    <scope>NUCLEOTIDE SEQUENCE [LARGE SCALE GENOMIC DNA]</scope>
    <source>
        <strain evidence="5">DSM 24967</strain>
    </source>
</reference>
<dbReference type="EMBL" id="FUYQ01000020">
    <property type="protein sequence ID" value="SKB73880.1"/>
    <property type="molecule type" value="Genomic_DNA"/>
</dbReference>
<feature type="domain" description="OLD protein-like TOPRIM" evidence="3">
    <location>
        <begin position="392"/>
        <end position="456"/>
    </location>
</feature>
<dbReference type="Pfam" id="PF13175">
    <property type="entry name" value="AAA_15"/>
    <property type="match status" value="1"/>
</dbReference>
<dbReference type="AlphaFoldDB" id="A0A1T5DQP8"/>
<protein>
    <submittedName>
        <fullName evidence="4">Putative ATP-dependent endonuclease of the OLD family</fullName>
    </submittedName>
</protein>
<evidence type="ECO:0000256" key="1">
    <source>
        <dbReference type="SAM" id="Coils"/>
    </source>
</evidence>
<dbReference type="Proteomes" id="UP000190852">
    <property type="component" value="Unassembled WGS sequence"/>
</dbReference>
<keyword evidence="1" id="KW-0175">Coiled coil</keyword>
<evidence type="ECO:0000313" key="4">
    <source>
        <dbReference type="EMBL" id="SKB73880.1"/>
    </source>
</evidence>
<dbReference type="PANTHER" id="PTHR43581">
    <property type="entry name" value="ATP/GTP PHOSPHATASE"/>
    <property type="match status" value="1"/>
</dbReference>
<dbReference type="InterPro" id="IPR034139">
    <property type="entry name" value="TOPRIM_OLD"/>
</dbReference>
<gene>
    <name evidence="4" type="ORF">SAMN05660349_02579</name>
</gene>
<proteinExistence type="predicted"/>
<dbReference type="CDD" id="cd01026">
    <property type="entry name" value="TOPRIM_OLD"/>
    <property type="match status" value="1"/>
</dbReference>
<feature type="coiled-coil region" evidence="1">
    <location>
        <begin position="190"/>
        <end position="217"/>
    </location>
</feature>
<keyword evidence="4" id="KW-0540">Nuclease</keyword>
<evidence type="ECO:0000259" key="2">
    <source>
        <dbReference type="Pfam" id="PF13175"/>
    </source>
</evidence>
<dbReference type="InterPro" id="IPR051396">
    <property type="entry name" value="Bact_Antivir_Def_Nuclease"/>
</dbReference>
<dbReference type="GO" id="GO:0004519">
    <property type="term" value="F:endonuclease activity"/>
    <property type="evidence" value="ECO:0007669"/>
    <property type="project" value="UniProtKB-KW"/>
</dbReference>
<dbReference type="Pfam" id="PF20469">
    <property type="entry name" value="OLD-like_TOPRIM"/>
    <property type="match status" value="1"/>
</dbReference>